<dbReference type="InterPro" id="IPR006439">
    <property type="entry name" value="HAD-SF_hydro_IA"/>
</dbReference>
<dbReference type="Proteomes" id="UP001589858">
    <property type="component" value="Unassembled WGS sequence"/>
</dbReference>
<sequence>MKFAVFDCDGTLVDGQAPICEAMEAVFAEFSLPAPSRGLIRRAVGLSLPQAMRQLLPDSDEAQQHAMADAYKLAFRQARSEGRVSQPLFPGIADVLRGLQAAGWTLGVATGMSDRGLSFCLEANGIKDLFVTLQTADRHPSKPHPAMLEEAMDDAGARPGETVMIGDTVYDIRMAANAGSRAIGVDWGYHHPEELIAAGAEKVFETPQQLLEHLLA</sequence>
<dbReference type="NCBIfam" id="TIGR01549">
    <property type="entry name" value="HAD-SF-IA-v1"/>
    <property type="match status" value="1"/>
</dbReference>
<proteinExistence type="predicted"/>
<dbReference type="GO" id="GO:0016787">
    <property type="term" value="F:hydrolase activity"/>
    <property type="evidence" value="ECO:0007669"/>
    <property type="project" value="UniProtKB-KW"/>
</dbReference>
<dbReference type="RefSeq" id="WP_267219115.1">
    <property type="nucleotide sequence ID" value="NZ_JAPCWC010000003.1"/>
</dbReference>
<evidence type="ECO:0000313" key="2">
    <source>
        <dbReference type="Proteomes" id="UP001589858"/>
    </source>
</evidence>
<dbReference type="SFLD" id="SFLDS00003">
    <property type="entry name" value="Haloacid_Dehalogenase"/>
    <property type="match status" value="1"/>
</dbReference>
<dbReference type="InterPro" id="IPR023198">
    <property type="entry name" value="PGP-like_dom2"/>
</dbReference>
<dbReference type="InterPro" id="IPR023214">
    <property type="entry name" value="HAD_sf"/>
</dbReference>
<protein>
    <submittedName>
        <fullName evidence="1">HAD-IA family hydrolase</fullName>
    </submittedName>
</protein>
<gene>
    <name evidence="1" type="ORF">ACFFF8_13865</name>
</gene>
<evidence type="ECO:0000313" key="1">
    <source>
        <dbReference type="EMBL" id="MFC0685684.1"/>
    </source>
</evidence>
<keyword evidence="2" id="KW-1185">Reference proteome</keyword>
<keyword evidence="1" id="KW-0378">Hydrolase</keyword>
<organism evidence="1 2">
    <name type="scientific">Novosphingobium clariflavum</name>
    <dbReference type="NCBI Taxonomy" id="2029884"/>
    <lineage>
        <taxon>Bacteria</taxon>
        <taxon>Pseudomonadati</taxon>
        <taxon>Pseudomonadota</taxon>
        <taxon>Alphaproteobacteria</taxon>
        <taxon>Sphingomonadales</taxon>
        <taxon>Sphingomonadaceae</taxon>
        <taxon>Novosphingobium</taxon>
    </lineage>
</organism>
<dbReference type="PANTHER" id="PTHR43434">
    <property type="entry name" value="PHOSPHOGLYCOLATE PHOSPHATASE"/>
    <property type="match status" value="1"/>
</dbReference>
<comment type="caution">
    <text evidence="1">The sequence shown here is derived from an EMBL/GenBank/DDBJ whole genome shotgun (WGS) entry which is preliminary data.</text>
</comment>
<dbReference type="PANTHER" id="PTHR43434:SF24">
    <property type="entry name" value="HYDROLASE-RELATED"/>
    <property type="match status" value="1"/>
</dbReference>
<reference evidence="1 2" key="1">
    <citation type="submission" date="2024-09" db="EMBL/GenBank/DDBJ databases">
        <authorList>
            <person name="Sun Q."/>
            <person name="Mori K."/>
        </authorList>
    </citation>
    <scope>NUCLEOTIDE SEQUENCE [LARGE SCALE GENOMIC DNA]</scope>
    <source>
        <strain evidence="1 2">CICC 11035S</strain>
    </source>
</reference>
<dbReference type="Gene3D" id="1.10.150.240">
    <property type="entry name" value="Putative phosphatase, domain 2"/>
    <property type="match status" value="1"/>
</dbReference>
<dbReference type="InterPro" id="IPR050155">
    <property type="entry name" value="HAD-like_hydrolase_sf"/>
</dbReference>
<dbReference type="InterPro" id="IPR041492">
    <property type="entry name" value="HAD_2"/>
</dbReference>
<accession>A0ABV6S8W2</accession>
<dbReference type="Pfam" id="PF13419">
    <property type="entry name" value="HAD_2"/>
    <property type="match status" value="1"/>
</dbReference>
<dbReference type="SFLD" id="SFLDG01129">
    <property type="entry name" value="C1.5:_HAD__Beta-PGM__Phosphata"/>
    <property type="match status" value="1"/>
</dbReference>
<dbReference type="InterPro" id="IPR036412">
    <property type="entry name" value="HAD-like_sf"/>
</dbReference>
<dbReference type="NCBIfam" id="TIGR01509">
    <property type="entry name" value="HAD-SF-IA-v3"/>
    <property type="match status" value="1"/>
</dbReference>
<name>A0ABV6S8W2_9SPHN</name>
<dbReference type="EMBL" id="JBHLTM010000055">
    <property type="protein sequence ID" value="MFC0685684.1"/>
    <property type="molecule type" value="Genomic_DNA"/>
</dbReference>
<dbReference type="Gene3D" id="3.40.50.1000">
    <property type="entry name" value="HAD superfamily/HAD-like"/>
    <property type="match status" value="1"/>
</dbReference>
<dbReference type="SUPFAM" id="SSF56784">
    <property type="entry name" value="HAD-like"/>
    <property type="match status" value="1"/>
</dbReference>